<dbReference type="Pfam" id="PF13408">
    <property type="entry name" value="Zn_ribbon_recom"/>
    <property type="match status" value="1"/>
</dbReference>
<evidence type="ECO:0000313" key="3">
    <source>
        <dbReference type="EMBL" id="BDI31509.1"/>
    </source>
</evidence>
<dbReference type="PANTHER" id="PTHR30461:SF2">
    <property type="entry name" value="SERINE RECOMBINASE PINE-RELATED"/>
    <property type="match status" value="1"/>
</dbReference>
<dbReference type="GO" id="GO:0003677">
    <property type="term" value="F:DNA binding"/>
    <property type="evidence" value="ECO:0007669"/>
    <property type="project" value="UniProtKB-KW"/>
</dbReference>
<keyword evidence="4" id="KW-1185">Reference proteome</keyword>
<dbReference type="PROSITE" id="PS51736">
    <property type="entry name" value="RECOMBINASES_3"/>
    <property type="match status" value="1"/>
</dbReference>
<evidence type="ECO:0000313" key="4">
    <source>
        <dbReference type="Proteomes" id="UP000287394"/>
    </source>
</evidence>
<dbReference type="RefSeq" id="WP_119324947.1">
    <property type="nucleotide sequence ID" value="NZ_AP025739.1"/>
</dbReference>
<dbReference type="KEGG" id="ccot:CCAX7_35600"/>
<keyword evidence="1" id="KW-0238">DNA-binding</keyword>
<dbReference type="SMART" id="SM00857">
    <property type="entry name" value="Resolvase"/>
    <property type="match status" value="1"/>
</dbReference>
<dbReference type="SUPFAM" id="SSF53041">
    <property type="entry name" value="Resolvase-like"/>
    <property type="match status" value="1"/>
</dbReference>
<proteinExistence type="predicted"/>
<dbReference type="InterPro" id="IPR025827">
    <property type="entry name" value="Zn_ribbon_recom_dom"/>
</dbReference>
<dbReference type="Gene3D" id="3.90.1750.20">
    <property type="entry name" value="Putative Large Serine Recombinase, Chain B, Domain 2"/>
    <property type="match status" value="1"/>
</dbReference>
<keyword evidence="2" id="KW-0233">DNA recombination</keyword>
<dbReference type="EMBL" id="AP025739">
    <property type="protein sequence ID" value="BDI31509.1"/>
    <property type="molecule type" value="Genomic_DNA"/>
</dbReference>
<dbReference type="OrthoDB" id="7277848at2"/>
<name>A0A402D679_9BACT</name>
<evidence type="ECO:0000256" key="1">
    <source>
        <dbReference type="ARBA" id="ARBA00023125"/>
    </source>
</evidence>
<dbReference type="CDD" id="cd00338">
    <property type="entry name" value="Ser_Recombinase"/>
    <property type="match status" value="1"/>
</dbReference>
<accession>A0A402D679</accession>
<dbReference type="InterPro" id="IPR036162">
    <property type="entry name" value="Resolvase-like_N_sf"/>
</dbReference>
<dbReference type="GO" id="GO:0000150">
    <property type="term" value="F:DNA strand exchange activity"/>
    <property type="evidence" value="ECO:0007669"/>
    <property type="project" value="InterPro"/>
</dbReference>
<dbReference type="AlphaFoldDB" id="A0A402D679"/>
<gene>
    <name evidence="3" type="ORF">CCAX7_35600</name>
</gene>
<dbReference type="Gene3D" id="3.40.50.1390">
    <property type="entry name" value="Resolvase, N-terminal catalytic domain"/>
    <property type="match status" value="1"/>
</dbReference>
<organism evidence="3 4">
    <name type="scientific">Capsulimonas corticalis</name>
    <dbReference type="NCBI Taxonomy" id="2219043"/>
    <lineage>
        <taxon>Bacteria</taxon>
        <taxon>Bacillati</taxon>
        <taxon>Armatimonadota</taxon>
        <taxon>Armatimonadia</taxon>
        <taxon>Capsulimonadales</taxon>
        <taxon>Capsulimonadaceae</taxon>
        <taxon>Capsulimonas</taxon>
    </lineage>
</organism>
<dbReference type="InterPro" id="IPR038109">
    <property type="entry name" value="DNA_bind_recomb_sf"/>
</dbReference>
<dbReference type="InterPro" id="IPR050639">
    <property type="entry name" value="SSR_resolvase"/>
</dbReference>
<dbReference type="InterPro" id="IPR006119">
    <property type="entry name" value="Resolv_N"/>
</dbReference>
<dbReference type="Proteomes" id="UP000287394">
    <property type="component" value="Chromosome"/>
</dbReference>
<evidence type="ECO:0000256" key="2">
    <source>
        <dbReference type="ARBA" id="ARBA00023172"/>
    </source>
</evidence>
<sequence>MAYFIYNRKSQEDDARQVQSIGDQRKLNEELVERLGLDVVECLDEAMSAKRPGRPVFSEMLERIERGEASGIIAWHPDRLARNAVDAGRIIDLLDTGRLTDLKFHSYTFENTPEGKWMLQIVLSQSKYFVDKLSKDVGRGMRSKLEKGHFPHRAGPGYLNDRNDRTIAVDPERFPMLRRAIETLLTGAYSVPQVHSILNNDWGYRTRRTRKTGGGPLPLSKFYTFLSNRFITGQMVVKGEVWEGKHQPMVTVQEFEQLQRIIKGASIQPQRYEFDFTGVIRCGICGCQVTADQRVKHYPSTGNTRRYVYYHCTNSKGGCRKVSITEPEIERQIGDLLGRVELSEEFRQWCLRPAKTWFDQENGRDCASLDSLQKELMLAERRKSGLMSDRLFNPDIYTAEEFKSQKEMLDGEINQLKSSIRQAEQKLEEDRKTIENILDFAVNAPRCFATGDTKTRKQIAMQMGAKYLLTLGKLEIVPHPLLVPILTFKPLENGSDKYKSDGLRDVDPSWSTIRDAILTLVRNGEYSFPRLSPASCGSGLTEP</sequence>
<protein>
    <submittedName>
        <fullName evidence="3">Recombinase</fullName>
    </submittedName>
</protein>
<dbReference type="PANTHER" id="PTHR30461">
    <property type="entry name" value="DNA-INVERTASE FROM LAMBDOID PROPHAGE"/>
    <property type="match status" value="1"/>
</dbReference>
<reference evidence="3 4" key="1">
    <citation type="journal article" date="2019" name="Int. J. Syst. Evol. Microbiol.">
        <title>Capsulimonas corticalis gen. nov., sp. nov., an aerobic capsulated bacterium, of a novel bacterial order, Capsulimonadales ord. nov., of the class Armatimonadia of the phylum Armatimonadetes.</title>
        <authorList>
            <person name="Li J."/>
            <person name="Kudo C."/>
            <person name="Tonouchi A."/>
        </authorList>
    </citation>
    <scope>NUCLEOTIDE SEQUENCE [LARGE SCALE GENOMIC DNA]</scope>
    <source>
        <strain evidence="3 4">AX-7</strain>
    </source>
</reference>
<dbReference type="Pfam" id="PF00239">
    <property type="entry name" value="Resolvase"/>
    <property type="match status" value="1"/>
</dbReference>